<dbReference type="PANTHER" id="PTHR43133:SF63">
    <property type="entry name" value="RNA POLYMERASE SIGMA FACTOR FECI-RELATED"/>
    <property type="match status" value="1"/>
</dbReference>
<dbReference type="Proteomes" id="UP000248301">
    <property type="component" value="Unassembled WGS sequence"/>
</dbReference>
<dbReference type="InterPro" id="IPR039425">
    <property type="entry name" value="RNA_pol_sigma-70-like"/>
</dbReference>
<dbReference type="PANTHER" id="PTHR43133">
    <property type="entry name" value="RNA POLYMERASE ECF-TYPE SIGMA FACTO"/>
    <property type="match status" value="1"/>
</dbReference>
<dbReference type="GO" id="GO:0006352">
    <property type="term" value="P:DNA-templated transcription initiation"/>
    <property type="evidence" value="ECO:0007669"/>
    <property type="project" value="InterPro"/>
</dbReference>
<dbReference type="PROSITE" id="PS51257">
    <property type="entry name" value="PROKAR_LIPOPROTEIN"/>
    <property type="match status" value="1"/>
</dbReference>
<evidence type="ECO:0000313" key="7">
    <source>
        <dbReference type="EMBL" id="PYD62518.1"/>
    </source>
</evidence>
<dbReference type="Gene3D" id="1.10.10.10">
    <property type="entry name" value="Winged helix-like DNA-binding domain superfamily/Winged helix DNA-binding domain"/>
    <property type="match status" value="1"/>
</dbReference>
<dbReference type="Pfam" id="PF08281">
    <property type="entry name" value="Sigma70_r4_2"/>
    <property type="match status" value="1"/>
</dbReference>
<dbReference type="InterPro" id="IPR014284">
    <property type="entry name" value="RNA_pol_sigma-70_dom"/>
</dbReference>
<dbReference type="NCBIfam" id="TIGR02937">
    <property type="entry name" value="sigma70-ECF"/>
    <property type="match status" value="1"/>
</dbReference>
<dbReference type="InterPro" id="IPR013249">
    <property type="entry name" value="RNA_pol_sigma70_r4_t2"/>
</dbReference>
<dbReference type="CDD" id="cd06171">
    <property type="entry name" value="Sigma70_r4"/>
    <property type="match status" value="1"/>
</dbReference>
<evidence type="ECO:0000259" key="6">
    <source>
        <dbReference type="Pfam" id="PF08281"/>
    </source>
</evidence>
<dbReference type="OrthoDB" id="9794372at2"/>
<dbReference type="InterPro" id="IPR007627">
    <property type="entry name" value="RNA_pol_sigma70_r2"/>
</dbReference>
<keyword evidence="2" id="KW-0805">Transcription regulation</keyword>
<gene>
    <name evidence="7" type="ORF">CFR72_12045</name>
</gene>
<keyword evidence="4" id="KW-0804">Transcription</keyword>
<evidence type="ECO:0000256" key="2">
    <source>
        <dbReference type="ARBA" id="ARBA00023015"/>
    </source>
</evidence>
<dbReference type="SUPFAM" id="SSF88659">
    <property type="entry name" value="Sigma3 and sigma4 domains of RNA polymerase sigma factors"/>
    <property type="match status" value="1"/>
</dbReference>
<comment type="similarity">
    <text evidence="1">Belongs to the sigma-70 factor family. ECF subfamily.</text>
</comment>
<feature type="domain" description="RNA polymerase sigma factor 70 region 4 type 2" evidence="6">
    <location>
        <begin position="117"/>
        <end position="167"/>
    </location>
</feature>
<accession>A0A318PTM6</accession>
<dbReference type="GO" id="GO:0003677">
    <property type="term" value="F:DNA binding"/>
    <property type="evidence" value="ECO:0007669"/>
    <property type="project" value="InterPro"/>
</dbReference>
<evidence type="ECO:0000256" key="4">
    <source>
        <dbReference type="ARBA" id="ARBA00023163"/>
    </source>
</evidence>
<dbReference type="GO" id="GO:0016987">
    <property type="term" value="F:sigma factor activity"/>
    <property type="evidence" value="ECO:0007669"/>
    <property type="project" value="UniProtKB-KW"/>
</dbReference>
<dbReference type="AlphaFoldDB" id="A0A318PTM6"/>
<feature type="domain" description="RNA polymerase sigma-70 region 2" evidence="5">
    <location>
        <begin position="18"/>
        <end position="83"/>
    </location>
</feature>
<evidence type="ECO:0000256" key="3">
    <source>
        <dbReference type="ARBA" id="ARBA00023082"/>
    </source>
</evidence>
<evidence type="ECO:0000313" key="8">
    <source>
        <dbReference type="Proteomes" id="UP000248301"/>
    </source>
</evidence>
<protein>
    <submittedName>
        <fullName evidence="7">RNA polymerase subunit sigma-24</fullName>
    </submittedName>
</protein>
<name>A0A318PTM6_9PROT</name>
<comment type="caution">
    <text evidence="7">The sequence shown here is derived from an EMBL/GenBank/DDBJ whole genome shotgun (WGS) entry which is preliminary data.</text>
</comment>
<organism evidence="7 8">
    <name type="scientific">Gluconacetobacter entanii</name>
    <dbReference type="NCBI Taxonomy" id="108528"/>
    <lineage>
        <taxon>Bacteria</taxon>
        <taxon>Pseudomonadati</taxon>
        <taxon>Pseudomonadota</taxon>
        <taxon>Alphaproteobacteria</taxon>
        <taxon>Acetobacterales</taxon>
        <taxon>Acetobacteraceae</taxon>
        <taxon>Gluconacetobacter</taxon>
    </lineage>
</organism>
<proteinExistence type="inferred from homology"/>
<reference evidence="7 8" key="1">
    <citation type="submission" date="2017-07" db="EMBL/GenBank/DDBJ databases">
        <title>A draft genome sequence of Gluconacetobacter entanii LTH 4560.</title>
        <authorList>
            <person name="Skraban J."/>
            <person name="Cleenwerck I."/>
            <person name="Vandamme P."/>
            <person name="Trcek J."/>
        </authorList>
    </citation>
    <scope>NUCLEOTIDE SEQUENCE [LARGE SCALE GENOMIC DNA]</scope>
    <source>
        <strain evidence="7 8">LTH 4560</strain>
    </source>
</reference>
<dbReference type="Pfam" id="PF04542">
    <property type="entry name" value="Sigma70_r2"/>
    <property type="match status" value="1"/>
</dbReference>
<evidence type="ECO:0000256" key="1">
    <source>
        <dbReference type="ARBA" id="ARBA00010641"/>
    </source>
</evidence>
<dbReference type="SUPFAM" id="SSF88946">
    <property type="entry name" value="Sigma2 domain of RNA polymerase sigma factors"/>
    <property type="match status" value="1"/>
</dbReference>
<dbReference type="InterPro" id="IPR036388">
    <property type="entry name" value="WH-like_DNA-bd_sf"/>
</dbReference>
<keyword evidence="3" id="KW-0731">Sigma factor</keyword>
<evidence type="ECO:0000259" key="5">
    <source>
        <dbReference type="Pfam" id="PF04542"/>
    </source>
</evidence>
<dbReference type="EMBL" id="NKUF01000031">
    <property type="protein sequence ID" value="PYD62518.1"/>
    <property type="molecule type" value="Genomic_DNA"/>
</dbReference>
<dbReference type="InterPro" id="IPR013324">
    <property type="entry name" value="RNA_pol_sigma_r3/r4-like"/>
</dbReference>
<dbReference type="InterPro" id="IPR013325">
    <property type="entry name" value="RNA_pol_sigma_r2"/>
</dbReference>
<sequence length="176" mass="19315">MSRNLQAVASTNHLLEIYLANRSRFVSFAVSMVGCAAQAEDIVQDAFVQVASVRRQGIIFNPVAYLTTIIRNLALDHLRAARRQIPTEIDHALLADTGAGSISPEIHYGHRQELHTVASALANLPPRTRRAFEMYRIGGYTLQEIATVLGVSTTRVHRMIQIALVACAAALPDMEP</sequence>
<dbReference type="Gene3D" id="1.10.1740.10">
    <property type="match status" value="1"/>
</dbReference>